<dbReference type="EMBL" id="SRLO01000050">
    <property type="protein sequence ID" value="TNN80799.1"/>
    <property type="molecule type" value="Genomic_DNA"/>
</dbReference>
<evidence type="ECO:0000313" key="2">
    <source>
        <dbReference type="EMBL" id="TNN80799.1"/>
    </source>
</evidence>
<keyword evidence="3" id="KW-1185">Reference proteome</keyword>
<dbReference type="AlphaFoldDB" id="A0A4Z2IS10"/>
<name>A0A4Z2IS10_9TELE</name>
<accession>A0A4Z2IS10</accession>
<gene>
    <name evidence="2" type="ORF">EYF80_008804</name>
</gene>
<sequence>MRRFSEQQRSEVRVVWSAVRKLSSGVTTTPAAPCDAPRSNTRPAGQHEARGPTRGPRSNTRPAGQHEARGPDAAPRLIVCGPWRLERPAEHLLQSRAPHLLQSRVAHLLQSGSPAAERLTCCRAAHLLQSRAPHAQSEAAGWALKCASTPRRRVSSRGGGLPLSTERLGARSQPSTCRAAMSSSPPGPAERRRYDTRNTRMTLSWSPGSGG</sequence>
<feature type="compositionally biased region" description="Polar residues" evidence="1">
    <location>
        <begin position="199"/>
        <end position="211"/>
    </location>
</feature>
<evidence type="ECO:0000313" key="3">
    <source>
        <dbReference type="Proteomes" id="UP000314294"/>
    </source>
</evidence>
<comment type="caution">
    <text evidence="2">The sequence shown here is derived from an EMBL/GenBank/DDBJ whole genome shotgun (WGS) entry which is preliminary data.</text>
</comment>
<reference evidence="2 3" key="1">
    <citation type="submission" date="2019-03" db="EMBL/GenBank/DDBJ databases">
        <title>First draft genome of Liparis tanakae, snailfish: a comprehensive survey of snailfish specific genes.</title>
        <authorList>
            <person name="Kim W."/>
            <person name="Song I."/>
            <person name="Jeong J.-H."/>
            <person name="Kim D."/>
            <person name="Kim S."/>
            <person name="Ryu S."/>
            <person name="Song J.Y."/>
            <person name="Lee S.K."/>
        </authorList>
    </citation>
    <scope>NUCLEOTIDE SEQUENCE [LARGE SCALE GENOMIC DNA]</scope>
    <source>
        <tissue evidence="2">Muscle</tissue>
    </source>
</reference>
<proteinExistence type="predicted"/>
<feature type="compositionally biased region" description="Polar residues" evidence="1">
    <location>
        <begin position="172"/>
        <end position="184"/>
    </location>
</feature>
<feature type="region of interest" description="Disordered" evidence="1">
    <location>
        <begin position="149"/>
        <end position="211"/>
    </location>
</feature>
<evidence type="ECO:0000256" key="1">
    <source>
        <dbReference type="SAM" id="MobiDB-lite"/>
    </source>
</evidence>
<organism evidence="2 3">
    <name type="scientific">Liparis tanakae</name>
    <name type="common">Tanaka's snailfish</name>
    <dbReference type="NCBI Taxonomy" id="230148"/>
    <lineage>
        <taxon>Eukaryota</taxon>
        <taxon>Metazoa</taxon>
        <taxon>Chordata</taxon>
        <taxon>Craniata</taxon>
        <taxon>Vertebrata</taxon>
        <taxon>Euteleostomi</taxon>
        <taxon>Actinopterygii</taxon>
        <taxon>Neopterygii</taxon>
        <taxon>Teleostei</taxon>
        <taxon>Neoteleostei</taxon>
        <taxon>Acanthomorphata</taxon>
        <taxon>Eupercaria</taxon>
        <taxon>Perciformes</taxon>
        <taxon>Cottioidei</taxon>
        <taxon>Cottales</taxon>
        <taxon>Liparidae</taxon>
        <taxon>Liparis</taxon>
    </lineage>
</organism>
<feature type="region of interest" description="Disordered" evidence="1">
    <location>
        <begin position="20"/>
        <end position="74"/>
    </location>
</feature>
<dbReference type="Proteomes" id="UP000314294">
    <property type="component" value="Unassembled WGS sequence"/>
</dbReference>
<protein>
    <submittedName>
        <fullName evidence="2">Uncharacterized protein</fullName>
    </submittedName>
</protein>
<feature type="compositionally biased region" description="Basic and acidic residues" evidence="1">
    <location>
        <begin position="189"/>
        <end position="198"/>
    </location>
</feature>